<keyword evidence="2" id="KW-0472">Membrane</keyword>
<feature type="region of interest" description="Disordered" evidence="1">
    <location>
        <begin position="1"/>
        <end position="37"/>
    </location>
</feature>
<reference evidence="3" key="2">
    <citation type="journal article" date="2021" name="Microbiome">
        <title>Successional dynamics and alternative stable states in a saline activated sludge microbial community over 9 years.</title>
        <authorList>
            <person name="Wang Y."/>
            <person name="Ye J."/>
            <person name="Ju F."/>
            <person name="Liu L."/>
            <person name="Boyd J.A."/>
            <person name="Deng Y."/>
            <person name="Parks D.H."/>
            <person name="Jiang X."/>
            <person name="Yin X."/>
            <person name="Woodcroft B.J."/>
            <person name="Tyson G.W."/>
            <person name="Hugenholtz P."/>
            <person name="Polz M.F."/>
            <person name="Zhang T."/>
        </authorList>
    </citation>
    <scope>NUCLEOTIDE SEQUENCE</scope>
    <source>
        <strain evidence="3">HKST-UBA14</strain>
    </source>
</reference>
<evidence type="ECO:0000313" key="3">
    <source>
        <dbReference type="EMBL" id="MCA9383019.1"/>
    </source>
</evidence>
<evidence type="ECO:0000256" key="1">
    <source>
        <dbReference type="SAM" id="MobiDB-lite"/>
    </source>
</evidence>
<evidence type="ECO:0000313" key="4">
    <source>
        <dbReference type="Proteomes" id="UP000783287"/>
    </source>
</evidence>
<keyword evidence="2" id="KW-0812">Transmembrane</keyword>
<name>A0A955L4Z6_9BACT</name>
<reference evidence="3" key="1">
    <citation type="submission" date="2020-04" db="EMBL/GenBank/DDBJ databases">
        <authorList>
            <person name="Zhang T."/>
        </authorList>
    </citation>
    <scope>NUCLEOTIDE SEQUENCE</scope>
    <source>
        <strain evidence="3">HKST-UBA14</strain>
    </source>
</reference>
<gene>
    <name evidence="3" type="ORF">KC909_01515</name>
</gene>
<sequence length="270" mass="29650">MQDNSTTNQGAPFAQEANTVDTPVQAPLGSSTMPNPVNVSTAKKSNMSMMLILFLLVLVLILGGIVGYLLLSSDEPEEMNTDDPEVETTIQPTEVEEIAEVNNTDQDLVSDDEDVVGLPNNWVEFETTVSWCPSNPSTATLRGFVPLGTIIEDLDDETCNLPEYYIFFNSESFDVRYFPSTEAQHFSYVDSRELATEYLGLVYRVMNTDGTYIYTDDYQANNKCQSVFGEEEPPCGTGTLVSGSMACIPKGDDGESLCDAFIANLSIEKN</sequence>
<dbReference type="Proteomes" id="UP000783287">
    <property type="component" value="Unassembled WGS sequence"/>
</dbReference>
<organism evidence="3 4">
    <name type="scientific">Candidatus Dojkabacteria bacterium</name>
    <dbReference type="NCBI Taxonomy" id="2099670"/>
    <lineage>
        <taxon>Bacteria</taxon>
        <taxon>Candidatus Dojkabacteria</taxon>
    </lineage>
</organism>
<evidence type="ECO:0000256" key="2">
    <source>
        <dbReference type="SAM" id="Phobius"/>
    </source>
</evidence>
<dbReference type="EMBL" id="JAGQLK010000020">
    <property type="protein sequence ID" value="MCA9383019.1"/>
    <property type="molecule type" value="Genomic_DNA"/>
</dbReference>
<feature type="transmembrane region" description="Helical" evidence="2">
    <location>
        <begin position="50"/>
        <end position="71"/>
    </location>
</feature>
<dbReference type="AlphaFoldDB" id="A0A955L4Z6"/>
<protein>
    <submittedName>
        <fullName evidence="3">Uncharacterized protein</fullName>
    </submittedName>
</protein>
<comment type="caution">
    <text evidence="3">The sequence shown here is derived from an EMBL/GenBank/DDBJ whole genome shotgun (WGS) entry which is preliminary data.</text>
</comment>
<accession>A0A955L4Z6</accession>
<proteinExistence type="predicted"/>
<keyword evidence="2" id="KW-1133">Transmembrane helix</keyword>